<dbReference type="SUPFAM" id="SSF103481">
    <property type="entry name" value="Multidrug resistance efflux transporter EmrE"/>
    <property type="match status" value="1"/>
</dbReference>
<dbReference type="RefSeq" id="WP_230339217.1">
    <property type="nucleotide sequence ID" value="NZ_CP069798.1"/>
</dbReference>
<evidence type="ECO:0000256" key="5">
    <source>
        <dbReference type="ARBA" id="ARBA00023136"/>
    </source>
</evidence>
<evidence type="ECO:0000256" key="4">
    <source>
        <dbReference type="ARBA" id="ARBA00022989"/>
    </source>
</evidence>
<evidence type="ECO:0000256" key="2">
    <source>
        <dbReference type="ARBA" id="ARBA00022475"/>
    </source>
</evidence>
<dbReference type="PANTHER" id="PTHR42920:SF5">
    <property type="entry name" value="EAMA DOMAIN-CONTAINING PROTEIN"/>
    <property type="match status" value="1"/>
</dbReference>
<proteinExistence type="predicted"/>
<keyword evidence="5 6" id="KW-0472">Membrane</keyword>
<accession>A0A892ZJB3</accession>
<feature type="transmembrane region" description="Helical" evidence="6">
    <location>
        <begin position="64"/>
        <end position="83"/>
    </location>
</feature>
<evidence type="ECO:0000313" key="9">
    <source>
        <dbReference type="Proteomes" id="UP000653156"/>
    </source>
</evidence>
<evidence type="ECO:0000259" key="7">
    <source>
        <dbReference type="Pfam" id="PF00892"/>
    </source>
</evidence>
<dbReference type="PANTHER" id="PTHR42920">
    <property type="entry name" value="OS03G0707200 PROTEIN-RELATED"/>
    <property type="match status" value="1"/>
</dbReference>
<reference evidence="8" key="1">
    <citation type="submission" date="2021-02" db="EMBL/GenBank/DDBJ databases">
        <title>Neisseriaceae sp. 26B isolated from the cloaca of a Common Toad-headed Turtle (Mesoclemmys nasuta).</title>
        <authorList>
            <person name="Spergser J."/>
            <person name="Busse H.-J."/>
        </authorList>
    </citation>
    <scope>NUCLEOTIDE SEQUENCE</scope>
    <source>
        <strain evidence="8">26B</strain>
    </source>
</reference>
<gene>
    <name evidence="8" type="ORF">JQU52_00250</name>
</gene>
<dbReference type="GO" id="GO:0005886">
    <property type="term" value="C:plasma membrane"/>
    <property type="evidence" value="ECO:0007669"/>
    <property type="project" value="UniProtKB-SubCell"/>
</dbReference>
<evidence type="ECO:0000313" key="8">
    <source>
        <dbReference type="EMBL" id="QRQ81917.1"/>
    </source>
</evidence>
<protein>
    <submittedName>
        <fullName evidence="8">EamA family transporter</fullName>
    </submittedName>
</protein>
<feature type="transmembrane region" description="Helical" evidence="6">
    <location>
        <begin position="95"/>
        <end position="114"/>
    </location>
</feature>
<dbReference type="Proteomes" id="UP000653156">
    <property type="component" value="Chromosome"/>
</dbReference>
<keyword evidence="4 6" id="KW-1133">Transmembrane helix</keyword>
<organism evidence="8 9">
    <name type="scientific">Paralysiella testudinis</name>
    <dbReference type="NCBI Taxonomy" id="2809020"/>
    <lineage>
        <taxon>Bacteria</taxon>
        <taxon>Pseudomonadati</taxon>
        <taxon>Pseudomonadota</taxon>
        <taxon>Betaproteobacteria</taxon>
        <taxon>Neisseriales</taxon>
        <taxon>Neisseriaceae</taxon>
        <taxon>Paralysiella</taxon>
    </lineage>
</organism>
<dbReference type="InterPro" id="IPR051258">
    <property type="entry name" value="Diverse_Substrate_Transporter"/>
</dbReference>
<dbReference type="KEGG" id="ptes:JQU52_00250"/>
<name>A0A892ZJB3_9NEIS</name>
<feature type="transmembrane region" description="Helical" evidence="6">
    <location>
        <begin position="40"/>
        <end position="57"/>
    </location>
</feature>
<keyword evidence="3 6" id="KW-0812">Transmembrane</keyword>
<sequence length="119" mass="13053">MISSRQKWEFGLIAITALWGWSFVAIHDALAFLSDSAFNAYRFLSAASILGLILLIKKHAISQYDWFAGGVAGLALYAAFLFQTKGLGLTSPSNASFITGLAVVFTPLFMWLLYKILPT</sequence>
<dbReference type="InterPro" id="IPR037185">
    <property type="entry name" value="EmrE-like"/>
</dbReference>
<dbReference type="Pfam" id="PF00892">
    <property type="entry name" value="EamA"/>
    <property type="match status" value="1"/>
</dbReference>
<evidence type="ECO:0000256" key="1">
    <source>
        <dbReference type="ARBA" id="ARBA00004651"/>
    </source>
</evidence>
<comment type="subcellular location">
    <subcellularLocation>
        <location evidence="1">Cell membrane</location>
        <topology evidence="1">Multi-pass membrane protein</topology>
    </subcellularLocation>
</comment>
<evidence type="ECO:0000256" key="3">
    <source>
        <dbReference type="ARBA" id="ARBA00022692"/>
    </source>
</evidence>
<dbReference type="AlphaFoldDB" id="A0A892ZJB3"/>
<keyword evidence="2" id="KW-1003">Cell membrane</keyword>
<keyword evidence="9" id="KW-1185">Reference proteome</keyword>
<dbReference type="InterPro" id="IPR000620">
    <property type="entry name" value="EamA_dom"/>
</dbReference>
<feature type="domain" description="EamA" evidence="7">
    <location>
        <begin position="7"/>
        <end position="116"/>
    </location>
</feature>
<evidence type="ECO:0000256" key="6">
    <source>
        <dbReference type="SAM" id="Phobius"/>
    </source>
</evidence>
<dbReference type="EMBL" id="CP069798">
    <property type="protein sequence ID" value="QRQ81917.1"/>
    <property type="molecule type" value="Genomic_DNA"/>
</dbReference>
<feature type="transmembrane region" description="Helical" evidence="6">
    <location>
        <begin position="12"/>
        <end position="34"/>
    </location>
</feature>